<gene>
    <name evidence="1" type="ORF">CEPIT_LOCUS42398</name>
</gene>
<keyword evidence="2" id="KW-1185">Reference proteome</keyword>
<protein>
    <submittedName>
        <fullName evidence="1">Uncharacterized protein</fullName>
    </submittedName>
</protein>
<proteinExistence type="predicted"/>
<sequence>MSFILNSNEYTHKRNEHTQLSIKHIKNEFYIELR</sequence>
<dbReference type="EMBL" id="CAMAPF010001084">
    <property type="protein sequence ID" value="CAH9145676.1"/>
    <property type="molecule type" value="Genomic_DNA"/>
</dbReference>
<evidence type="ECO:0000313" key="1">
    <source>
        <dbReference type="EMBL" id="CAH9145676.1"/>
    </source>
</evidence>
<dbReference type="AlphaFoldDB" id="A0AAV0GDL4"/>
<evidence type="ECO:0000313" key="2">
    <source>
        <dbReference type="Proteomes" id="UP001152523"/>
    </source>
</evidence>
<organism evidence="1 2">
    <name type="scientific">Cuscuta epithymum</name>
    <dbReference type="NCBI Taxonomy" id="186058"/>
    <lineage>
        <taxon>Eukaryota</taxon>
        <taxon>Viridiplantae</taxon>
        <taxon>Streptophyta</taxon>
        <taxon>Embryophyta</taxon>
        <taxon>Tracheophyta</taxon>
        <taxon>Spermatophyta</taxon>
        <taxon>Magnoliopsida</taxon>
        <taxon>eudicotyledons</taxon>
        <taxon>Gunneridae</taxon>
        <taxon>Pentapetalae</taxon>
        <taxon>asterids</taxon>
        <taxon>lamiids</taxon>
        <taxon>Solanales</taxon>
        <taxon>Convolvulaceae</taxon>
        <taxon>Cuscuteae</taxon>
        <taxon>Cuscuta</taxon>
        <taxon>Cuscuta subgen. Cuscuta</taxon>
    </lineage>
</organism>
<reference evidence="1" key="1">
    <citation type="submission" date="2022-07" db="EMBL/GenBank/DDBJ databases">
        <authorList>
            <person name="Macas J."/>
            <person name="Novak P."/>
            <person name="Neumann P."/>
        </authorList>
    </citation>
    <scope>NUCLEOTIDE SEQUENCE</scope>
</reference>
<name>A0AAV0GDL4_9ASTE</name>
<comment type="caution">
    <text evidence="1">The sequence shown here is derived from an EMBL/GenBank/DDBJ whole genome shotgun (WGS) entry which is preliminary data.</text>
</comment>
<dbReference type="Proteomes" id="UP001152523">
    <property type="component" value="Unassembled WGS sequence"/>
</dbReference>
<accession>A0AAV0GDL4</accession>